<reference evidence="1" key="1">
    <citation type="submission" date="2020-12" db="EMBL/GenBank/DDBJ databases">
        <title>Bacterial novel species Mucilaginibacter sp. SD-g isolated from soil.</title>
        <authorList>
            <person name="Jung H.-Y."/>
        </authorList>
    </citation>
    <scope>NUCLEOTIDE SEQUENCE</scope>
    <source>
        <strain evidence="1">SD-g</strain>
    </source>
</reference>
<evidence type="ECO:0000313" key="2">
    <source>
        <dbReference type="Proteomes" id="UP000613193"/>
    </source>
</evidence>
<evidence type="ECO:0000313" key="1">
    <source>
        <dbReference type="EMBL" id="MBK0378859.1"/>
    </source>
</evidence>
<sequence>MTISLRIIKVFELTTRDMIIITGEILSGRFEIGRSLINIESKRSINFDSIEAIYSNEVIEQIALTFRNKSESEKSYLMDLKIGEIIMFQ</sequence>
<name>A0A934PQF6_9SPHI</name>
<proteinExistence type="predicted"/>
<accession>A0A934PQF6</accession>
<dbReference type="AlphaFoldDB" id="A0A934PQF6"/>
<protein>
    <submittedName>
        <fullName evidence="1">Uncharacterized protein</fullName>
    </submittedName>
</protein>
<dbReference type="Proteomes" id="UP000613193">
    <property type="component" value="Unassembled WGS sequence"/>
</dbReference>
<gene>
    <name evidence="1" type="ORF">I5M19_06050</name>
</gene>
<dbReference type="EMBL" id="JAEHFW010000001">
    <property type="protein sequence ID" value="MBK0378859.1"/>
    <property type="molecule type" value="Genomic_DNA"/>
</dbReference>
<comment type="caution">
    <text evidence="1">The sequence shown here is derived from an EMBL/GenBank/DDBJ whole genome shotgun (WGS) entry which is preliminary data.</text>
</comment>
<keyword evidence="2" id="KW-1185">Reference proteome</keyword>
<organism evidence="1 2">
    <name type="scientific">Mucilaginibacter segetis</name>
    <dbReference type="NCBI Taxonomy" id="2793071"/>
    <lineage>
        <taxon>Bacteria</taxon>
        <taxon>Pseudomonadati</taxon>
        <taxon>Bacteroidota</taxon>
        <taxon>Sphingobacteriia</taxon>
        <taxon>Sphingobacteriales</taxon>
        <taxon>Sphingobacteriaceae</taxon>
        <taxon>Mucilaginibacter</taxon>
    </lineage>
</organism>